<evidence type="ECO:0000313" key="2">
    <source>
        <dbReference type="EMBL" id="SUN62848.1"/>
    </source>
</evidence>
<reference evidence="2 3" key="1">
    <citation type="submission" date="2018-06" db="EMBL/GenBank/DDBJ databases">
        <authorList>
            <consortium name="Pathogen Informatics"/>
            <person name="Doyle S."/>
        </authorList>
    </citation>
    <scope>NUCLEOTIDE SEQUENCE [LARGE SCALE GENOMIC DNA]</scope>
    <source>
        <strain evidence="2 3">NCTC12224</strain>
    </source>
</reference>
<dbReference type="GeneID" id="78357357"/>
<keyword evidence="1" id="KW-0812">Transmembrane</keyword>
<dbReference type="InterPro" id="IPR025270">
    <property type="entry name" value="DUF4044"/>
</dbReference>
<protein>
    <recommendedName>
        <fullName evidence="4">DUF4044 domain-containing protein</fullName>
    </recommendedName>
</protein>
<feature type="transmembrane region" description="Helical" evidence="1">
    <location>
        <begin position="20"/>
        <end position="41"/>
    </location>
</feature>
<accession>A0A380KD54</accession>
<organism evidence="2 3">
    <name type="scientific">Streptococcus hyointestinalis</name>
    <dbReference type="NCBI Taxonomy" id="1337"/>
    <lineage>
        <taxon>Bacteria</taxon>
        <taxon>Bacillati</taxon>
        <taxon>Bacillota</taxon>
        <taxon>Bacilli</taxon>
        <taxon>Lactobacillales</taxon>
        <taxon>Streptococcaceae</taxon>
        <taxon>Streptococcus</taxon>
    </lineage>
</organism>
<keyword evidence="3" id="KW-1185">Reference proteome</keyword>
<proteinExistence type="predicted"/>
<dbReference type="Pfam" id="PF13253">
    <property type="entry name" value="DUF4044"/>
    <property type="match status" value="1"/>
</dbReference>
<dbReference type="AlphaFoldDB" id="A0A380KD54"/>
<name>A0A380KD54_9STRE</name>
<keyword evidence="1" id="KW-1133">Transmembrane helix</keyword>
<dbReference type="EMBL" id="UHFN01000007">
    <property type="protein sequence ID" value="SUN62848.1"/>
    <property type="molecule type" value="Genomic_DNA"/>
</dbReference>
<evidence type="ECO:0000256" key="1">
    <source>
        <dbReference type="SAM" id="Phobius"/>
    </source>
</evidence>
<sequence>MAFGDNGPRKKTPFEKLTMIVVIVMIIVTIGGILFTALAGVTGM</sequence>
<keyword evidence="1" id="KW-0472">Membrane</keyword>
<evidence type="ECO:0000313" key="3">
    <source>
        <dbReference type="Proteomes" id="UP000254924"/>
    </source>
</evidence>
<evidence type="ECO:0008006" key="4">
    <source>
        <dbReference type="Google" id="ProtNLM"/>
    </source>
</evidence>
<gene>
    <name evidence="2" type="ORF">NCTC12224_02103</name>
</gene>
<dbReference type="RefSeq" id="WP_115270454.1">
    <property type="nucleotide sequence ID" value="NZ_CP185251.1"/>
</dbReference>
<dbReference type="Proteomes" id="UP000254924">
    <property type="component" value="Unassembled WGS sequence"/>
</dbReference>